<protein>
    <recommendedName>
        <fullName evidence="3">beta-N-acetylhexosaminidase</fullName>
        <ecNumber evidence="3">3.2.1.52</ecNumber>
    </recommendedName>
</protein>
<comment type="similarity">
    <text evidence="2">Belongs to the glycosyl hydrolase 20 family.</text>
</comment>
<name>A0A4Y1WVP6_9BACT</name>
<reference evidence="11" key="1">
    <citation type="submission" date="2019-06" db="EMBL/GenBank/DDBJ databases">
        <title>Alistipes onderdonkii subsp. vulgaris subsp. nov., Alistipes dispar sp. nov. and Alistipes communis sp. nov., isolated from human faeces, and creation of Alistipes onderdonkii subsp. onderdonkii subsp. nov.</title>
        <authorList>
            <person name="Sakamoto M."/>
            <person name="Ikeyama N."/>
            <person name="Ogata Y."/>
            <person name="Suda W."/>
            <person name="Iino T."/>
            <person name="Hattori M."/>
            <person name="Ohkuma M."/>
        </authorList>
    </citation>
    <scope>NUCLEOTIDE SEQUENCE [LARGE SCALE GENOMIC DNA]</scope>
    <source>
        <strain evidence="11">5CBH24</strain>
    </source>
</reference>
<keyword evidence="5" id="KW-0326">Glycosidase</keyword>
<dbReference type="SUPFAM" id="SSF55545">
    <property type="entry name" value="beta-N-acetylhexosaminidase-like domain"/>
    <property type="match status" value="1"/>
</dbReference>
<evidence type="ECO:0000256" key="2">
    <source>
        <dbReference type="ARBA" id="ARBA00006285"/>
    </source>
</evidence>
<dbReference type="InterPro" id="IPR017853">
    <property type="entry name" value="GH"/>
</dbReference>
<evidence type="ECO:0000256" key="5">
    <source>
        <dbReference type="ARBA" id="ARBA00023295"/>
    </source>
</evidence>
<dbReference type="Proteomes" id="UP000318946">
    <property type="component" value="Chromosome"/>
</dbReference>
<dbReference type="PANTHER" id="PTHR22600">
    <property type="entry name" value="BETA-HEXOSAMINIDASE"/>
    <property type="match status" value="1"/>
</dbReference>
<keyword evidence="7" id="KW-0732">Signal</keyword>
<evidence type="ECO:0000256" key="4">
    <source>
        <dbReference type="ARBA" id="ARBA00022801"/>
    </source>
</evidence>
<evidence type="ECO:0000313" key="10">
    <source>
        <dbReference type="EMBL" id="BBL05081.1"/>
    </source>
</evidence>
<evidence type="ECO:0000256" key="1">
    <source>
        <dbReference type="ARBA" id="ARBA00001231"/>
    </source>
</evidence>
<dbReference type="AlphaFoldDB" id="A0A4Y1WVP6"/>
<dbReference type="KEGG" id="acou:A5CBH24_23940"/>
<dbReference type="GO" id="GO:0005975">
    <property type="term" value="P:carbohydrate metabolic process"/>
    <property type="evidence" value="ECO:0007669"/>
    <property type="project" value="InterPro"/>
</dbReference>
<organism evidence="10 11">
    <name type="scientific">Alistipes communis</name>
    <dbReference type="NCBI Taxonomy" id="2585118"/>
    <lineage>
        <taxon>Bacteria</taxon>
        <taxon>Pseudomonadati</taxon>
        <taxon>Bacteroidota</taxon>
        <taxon>Bacteroidia</taxon>
        <taxon>Bacteroidales</taxon>
        <taxon>Rikenellaceae</taxon>
        <taxon>Alistipes</taxon>
    </lineage>
</organism>
<feature type="domain" description="Glycoside hydrolase family 20 catalytic" evidence="8">
    <location>
        <begin position="150"/>
        <end position="498"/>
    </location>
</feature>
<gene>
    <name evidence="10" type="ORF">A5CBH24_23940</name>
</gene>
<dbReference type="RefSeq" id="WP_162852321.1">
    <property type="nucleotide sequence ID" value="NZ_AP019735.1"/>
</dbReference>
<evidence type="ECO:0000259" key="9">
    <source>
        <dbReference type="Pfam" id="PF02838"/>
    </source>
</evidence>
<dbReference type="InterPro" id="IPR015882">
    <property type="entry name" value="HEX_bac_N"/>
</dbReference>
<dbReference type="CDD" id="cd06563">
    <property type="entry name" value="GH20_chitobiase-like"/>
    <property type="match status" value="1"/>
</dbReference>
<keyword evidence="4" id="KW-0378">Hydrolase</keyword>
<dbReference type="Gene3D" id="3.30.379.10">
    <property type="entry name" value="Chitobiase/beta-hexosaminidase domain 2-like"/>
    <property type="match status" value="1"/>
</dbReference>
<dbReference type="Gene3D" id="3.20.20.80">
    <property type="entry name" value="Glycosidases"/>
    <property type="match status" value="1"/>
</dbReference>
<proteinExistence type="inferred from homology"/>
<evidence type="ECO:0000259" key="8">
    <source>
        <dbReference type="Pfam" id="PF00728"/>
    </source>
</evidence>
<sequence length="721" mass="81382">MKLRPLFILLAALTLSATVRSAPGTLIPRPQEATRLDGQFVFTTGIPVVYASGLEPLAEYIADYIPLQRLDDRTWTAGAALRLSLDGTMDDESYRLTVTPQGVQVVGADYGGVFNGLQTLLQLLPPEVYTGQATLPLTVDACRIEDAPRFHYRGMMLDVVRTWMDADRVKRHIDLLSHLKINKLHLLLSNDEGWRLEIKSHPELTEIGAWRGGDSPVMPVYGKWDEKYGGFYTQDEMRDLIRYAAVRNVEIIPELDLPGHSRNFARVHPEILCDYTPDLRPTAGYDYRSVWCASREENYRLLADILGELAALFPSEYLHIGGDEVDMSQWEKCPNCRALMAREGMADGHALEQYFLGRLTRILEANGKRPAVWNEAIEGGELARSTRVHGWESVKACLDATTAGYRTVVMPGQYFYFDMRQSPHEDGHDWAAIFDVRKTYSFDFARCGFTPAQEANVLGVEGAFFSELYVSHNPETPDYLDYMTFPRACALAELGWSEGVREWTEFYRRLRSHYDRMGAQGIRFRLMPPRVSYKGGVLTAAVDDDSQLTFTVDGAQPQPYTGPIRTERPELYLFRSSYRSGRSPEVGAPAYYRTLKPAVKITTSMGESKQFPYARAEEYRGIARTARTCRKGDWIRYDFAEPLACRELAVRTGNLQLPRFTFTTGYVESSADGETFERVGELEKGGLTIRRPSKPIRAIRVVSTCEGNGCPFVTVQSPVVK</sequence>
<evidence type="ECO:0000313" key="11">
    <source>
        <dbReference type="Proteomes" id="UP000318946"/>
    </source>
</evidence>
<evidence type="ECO:0000256" key="6">
    <source>
        <dbReference type="PIRSR" id="PIRSR625705-1"/>
    </source>
</evidence>
<dbReference type="SUPFAM" id="SSF51445">
    <property type="entry name" value="(Trans)glycosidases"/>
    <property type="match status" value="1"/>
</dbReference>
<keyword evidence="11" id="KW-1185">Reference proteome</keyword>
<comment type="catalytic activity">
    <reaction evidence="1">
        <text>Hydrolysis of terminal non-reducing N-acetyl-D-hexosamine residues in N-acetyl-beta-D-hexosaminides.</text>
        <dbReference type="EC" id="3.2.1.52"/>
    </reaction>
</comment>
<accession>A0A4Y1WVP6</accession>
<feature type="signal peptide" evidence="7">
    <location>
        <begin position="1"/>
        <end position="21"/>
    </location>
</feature>
<feature type="domain" description="Beta-hexosaminidase bacterial type N-terminal" evidence="9">
    <location>
        <begin position="26"/>
        <end position="147"/>
    </location>
</feature>
<evidence type="ECO:0000256" key="7">
    <source>
        <dbReference type="SAM" id="SignalP"/>
    </source>
</evidence>
<dbReference type="PRINTS" id="PR00738">
    <property type="entry name" value="GLHYDRLASE20"/>
</dbReference>
<dbReference type="GO" id="GO:0004563">
    <property type="term" value="F:beta-N-acetylhexosaminidase activity"/>
    <property type="evidence" value="ECO:0007669"/>
    <property type="project" value="UniProtKB-EC"/>
</dbReference>
<dbReference type="GO" id="GO:0016020">
    <property type="term" value="C:membrane"/>
    <property type="evidence" value="ECO:0007669"/>
    <property type="project" value="TreeGrafter"/>
</dbReference>
<evidence type="ECO:0000256" key="3">
    <source>
        <dbReference type="ARBA" id="ARBA00012663"/>
    </source>
</evidence>
<dbReference type="GO" id="GO:0030203">
    <property type="term" value="P:glycosaminoglycan metabolic process"/>
    <property type="evidence" value="ECO:0007669"/>
    <property type="project" value="TreeGrafter"/>
</dbReference>
<dbReference type="Pfam" id="PF00728">
    <property type="entry name" value="Glyco_hydro_20"/>
    <property type="match status" value="1"/>
</dbReference>
<dbReference type="EMBL" id="AP019735">
    <property type="protein sequence ID" value="BBL05081.1"/>
    <property type="molecule type" value="Genomic_DNA"/>
</dbReference>
<dbReference type="GeneID" id="78343111"/>
<dbReference type="PANTHER" id="PTHR22600:SF57">
    <property type="entry name" value="BETA-N-ACETYLHEXOSAMINIDASE"/>
    <property type="match status" value="1"/>
</dbReference>
<dbReference type="InterPro" id="IPR029018">
    <property type="entry name" value="Hex-like_dom2"/>
</dbReference>
<dbReference type="Pfam" id="PF02838">
    <property type="entry name" value="Glyco_hydro_20b"/>
    <property type="match status" value="1"/>
</dbReference>
<dbReference type="EC" id="3.2.1.52" evidence="3"/>
<dbReference type="InterPro" id="IPR025705">
    <property type="entry name" value="Beta_hexosaminidase_sua/sub"/>
</dbReference>
<dbReference type="InterPro" id="IPR015883">
    <property type="entry name" value="Glyco_hydro_20_cat"/>
</dbReference>
<feature type="chain" id="PRO_5021385171" description="beta-N-acetylhexosaminidase" evidence="7">
    <location>
        <begin position="22"/>
        <end position="721"/>
    </location>
</feature>
<feature type="active site" description="Proton donor" evidence="6">
    <location>
        <position position="324"/>
    </location>
</feature>